<name>A0A840I3G0_9PROT</name>
<reference evidence="3 4" key="1">
    <citation type="submission" date="2020-08" db="EMBL/GenBank/DDBJ databases">
        <title>Genomic Encyclopedia of Type Strains, Phase IV (KMG-IV): sequencing the most valuable type-strain genomes for metagenomic binning, comparative biology and taxonomic classification.</title>
        <authorList>
            <person name="Goeker M."/>
        </authorList>
    </citation>
    <scope>NUCLEOTIDE SEQUENCE [LARGE SCALE GENOMIC DNA]</scope>
    <source>
        <strain evidence="3 4">DSM 102850</strain>
    </source>
</reference>
<feature type="transmembrane region" description="Helical" evidence="1">
    <location>
        <begin position="250"/>
        <end position="271"/>
    </location>
</feature>
<dbReference type="Proteomes" id="UP000563524">
    <property type="component" value="Unassembled WGS sequence"/>
</dbReference>
<evidence type="ECO:0000313" key="3">
    <source>
        <dbReference type="EMBL" id="MBB4658718.1"/>
    </source>
</evidence>
<keyword evidence="1" id="KW-0472">Membrane</keyword>
<evidence type="ECO:0000256" key="1">
    <source>
        <dbReference type="SAM" id="Phobius"/>
    </source>
</evidence>
<gene>
    <name evidence="3" type="ORF">GGQ59_001232</name>
</gene>
<evidence type="ECO:0000313" key="4">
    <source>
        <dbReference type="Proteomes" id="UP000563524"/>
    </source>
</evidence>
<feature type="signal peptide" evidence="2">
    <location>
        <begin position="1"/>
        <end position="23"/>
    </location>
</feature>
<protein>
    <recommendedName>
        <fullName evidence="5">CHRD domain-containing protein</fullName>
    </recommendedName>
</protein>
<organism evidence="3 4">
    <name type="scientific">Parvularcula dongshanensis</name>
    <dbReference type="NCBI Taxonomy" id="1173995"/>
    <lineage>
        <taxon>Bacteria</taxon>
        <taxon>Pseudomonadati</taxon>
        <taxon>Pseudomonadota</taxon>
        <taxon>Alphaproteobacteria</taxon>
        <taxon>Parvularculales</taxon>
        <taxon>Parvularculaceae</taxon>
        <taxon>Parvularcula</taxon>
    </lineage>
</organism>
<accession>A0A840I3G0</accession>
<keyword evidence="1" id="KW-0812">Transmembrane</keyword>
<evidence type="ECO:0008006" key="5">
    <source>
        <dbReference type="Google" id="ProtNLM"/>
    </source>
</evidence>
<dbReference type="EMBL" id="JACHOB010000002">
    <property type="protein sequence ID" value="MBB4658718.1"/>
    <property type="molecule type" value="Genomic_DNA"/>
</dbReference>
<dbReference type="AlphaFoldDB" id="A0A840I3G0"/>
<dbReference type="RefSeq" id="WP_183816901.1">
    <property type="nucleotide sequence ID" value="NZ_JACHOB010000002.1"/>
</dbReference>
<keyword evidence="1" id="KW-1133">Transmembrane helix</keyword>
<comment type="caution">
    <text evidence="3">The sequence shown here is derived from an EMBL/GenBank/DDBJ whole genome shotgun (WGS) entry which is preliminary data.</text>
</comment>
<sequence>MTPLRTLLCAGTALALTAGTANAAHLSTYSVDFTTLNDSGVTGGGMLTYDSEEQSLSLSLSFSGLVPNTPHPMHMHGLFDGGLTATGAPALDSQTPTLDVDVDGDGKIETVEGAAAYGDVLLELVTTLEPAPEDNPFAQLLMSDADGNATYEMTFDFDDDEGIPLMSPVTMQEYAVEDLFPLAFREIVIHGLAFTDQEFADGLGYAGPDGSMFEFDGECGDDLADTPIDGGCYVALLPVASAEIMAMDPVPLPGAALFFLTAGAAGGAFRFGRRKTV</sequence>
<keyword evidence="2" id="KW-0732">Signal</keyword>
<feature type="chain" id="PRO_5032629146" description="CHRD domain-containing protein" evidence="2">
    <location>
        <begin position="24"/>
        <end position="277"/>
    </location>
</feature>
<evidence type="ECO:0000256" key="2">
    <source>
        <dbReference type="SAM" id="SignalP"/>
    </source>
</evidence>
<proteinExistence type="predicted"/>
<keyword evidence="4" id="KW-1185">Reference proteome</keyword>